<gene>
    <name evidence="5" type="ORF">GGQ83_003833</name>
</gene>
<dbReference type="SUPFAM" id="SSF48452">
    <property type="entry name" value="TPR-like"/>
    <property type="match status" value="1"/>
</dbReference>
<evidence type="ECO:0000256" key="1">
    <source>
        <dbReference type="ARBA" id="ARBA00005857"/>
    </source>
</evidence>
<dbReference type="CDD" id="cd05804">
    <property type="entry name" value="StaR_like"/>
    <property type="match status" value="1"/>
</dbReference>
<dbReference type="InterPro" id="IPR011990">
    <property type="entry name" value="TPR-like_helical_dom_sf"/>
</dbReference>
<evidence type="ECO:0000256" key="3">
    <source>
        <dbReference type="ARBA" id="ARBA00022737"/>
    </source>
</evidence>
<dbReference type="AlphaFoldDB" id="A0A840AH83"/>
<protein>
    <recommendedName>
        <fullName evidence="2">Tetratricopeptide repeat protein 38</fullName>
    </recommendedName>
</protein>
<comment type="caution">
    <text evidence="5">The sequence shown here is derived from an EMBL/GenBank/DDBJ whole genome shotgun (WGS) entry which is preliminary data.</text>
</comment>
<evidence type="ECO:0000313" key="6">
    <source>
        <dbReference type="Proteomes" id="UP000553193"/>
    </source>
</evidence>
<evidence type="ECO:0000256" key="2">
    <source>
        <dbReference type="ARBA" id="ARBA00019992"/>
    </source>
</evidence>
<evidence type="ECO:0000256" key="4">
    <source>
        <dbReference type="ARBA" id="ARBA00022803"/>
    </source>
</evidence>
<keyword evidence="3" id="KW-0677">Repeat</keyword>
<proteinExistence type="inferred from homology"/>
<evidence type="ECO:0000313" key="5">
    <source>
        <dbReference type="EMBL" id="MBB3900357.1"/>
    </source>
</evidence>
<name>A0A840AH83_9PROT</name>
<dbReference type="Gene3D" id="1.25.40.10">
    <property type="entry name" value="Tetratricopeptide repeat domain"/>
    <property type="match status" value="2"/>
</dbReference>
<dbReference type="InterPro" id="IPR033891">
    <property type="entry name" value="TTC38"/>
</dbReference>
<sequence length="442" mass="49235">MPRDAQGNAATFASDEAAVGYDRTIASFLNYRFDTPLQLKAALALDGEAPLLHAMKAGFSMMAYNQAFIPAAKSAIATARGLRPNAREALHLDALDAWADGGQERALAIWERIVAEHPRDILAFRFHHFSAFWMGRTPAMYRLVEQAIPHWADDLPGYGSMLACRAFAHEECGSYAIAERAGREAIRRDPSDLWAAHAVAHVLEMQGRRAEGIGWITQLTPHFGAGNNLRHHIFWHQAMFHLERHEHEEVLRLYDQGFRDLQSPVTQVQPDLYIDCQNAASMLFRLERQGVDVGERWVELADKAEGRIGDCLSAFTLPHWMMALTATGRLDAAARMLDAMRDYALANTGDNPRIVRDYAIPACAALLHRARGEYSAAVAVMRPALGGMHELGGSYAQQDVLEQLFLDVALKADAQTDADMLLERVRGRWPTPPERRAGYARG</sequence>
<accession>A0A840AH83</accession>
<keyword evidence="6" id="KW-1185">Reference proteome</keyword>
<reference evidence="5 6" key="1">
    <citation type="submission" date="2020-08" db="EMBL/GenBank/DDBJ databases">
        <title>Genomic Encyclopedia of Type Strains, Phase IV (KMG-IV): sequencing the most valuable type-strain genomes for metagenomic binning, comparative biology and taxonomic classification.</title>
        <authorList>
            <person name="Goeker M."/>
        </authorList>
    </citation>
    <scope>NUCLEOTIDE SEQUENCE [LARGE SCALE GENOMIC DNA]</scope>
    <source>
        <strain evidence="5 6">DSM 19979</strain>
    </source>
</reference>
<dbReference type="PANTHER" id="PTHR16263:SF4">
    <property type="entry name" value="TETRATRICOPEPTIDE REPEAT PROTEIN 38"/>
    <property type="match status" value="1"/>
</dbReference>
<dbReference type="PANTHER" id="PTHR16263">
    <property type="entry name" value="TETRATRICOPEPTIDE REPEAT PROTEIN 38"/>
    <property type="match status" value="1"/>
</dbReference>
<dbReference type="RefSeq" id="WP_184386591.1">
    <property type="nucleotide sequence ID" value="NZ_JACIDJ010000010.1"/>
</dbReference>
<organism evidence="5 6">
    <name type="scientific">Roseococcus suduntuyensis</name>
    <dbReference type="NCBI Taxonomy" id="455361"/>
    <lineage>
        <taxon>Bacteria</taxon>
        <taxon>Pseudomonadati</taxon>
        <taxon>Pseudomonadota</taxon>
        <taxon>Alphaproteobacteria</taxon>
        <taxon>Acetobacterales</taxon>
        <taxon>Roseomonadaceae</taxon>
        <taxon>Roseococcus</taxon>
    </lineage>
</organism>
<comment type="similarity">
    <text evidence="1">Belongs to the TTC38 family.</text>
</comment>
<dbReference type="Proteomes" id="UP000553193">
    <property type="component" value="Unassembled WGS sequence"/>
</dbReference>
<dbReference type="EMBL" id="JACIDJ010000010">
    <property type="protein sequence ID" value="MBB3900357.1"/>
    <property type="molecule type" value="Genomic_DNA"/>
</dbReference>
<keyword evidence="4" id="KW-0802">TPR repeat</keyword>